<sequence length="184" mass="19362">MSLAITTSETAPSTATALTRRVEPPWFHPQNSAPAILAMGIGGGDSHTTAEKRRCNGSGYTRLPDCRASQATLGAGPLIHIQHGPKLIVSAVVKRKKPFVGGDRGIGAISCGIKTAIRGDDLRGSLLKKANRYGALPVPYVIAATPQEMLRAGATCSTRFLDRRSGSALDIAGKRRHVGEQPGQ</sequence>
<reference evidence="1 2" key="1">
    <citation type="submission" date="2020-07" db="EMBL/GenBank/DDBJ databases">
        <title>Whole genome sequence of Sphingobium yanoikuyae A3.</title>
        <authorList>
            <person name="Han S.-S."/>
        </authorList>
    </citation>
    <scope>NUCLEOTIDE SEQUENCE [LARGE SCALE GENOMIC DNA]</scope>
    <source>
        <strain evidence="1 2">A3</strain>
    </source>
</reference>
<proteinExistence type="predicted"/>
<protein>
    <submittedName>
        <fullName evidence="1">Uncharacterized protein</fullName>
    </submittedName>
</protein>
<dbReference type="EMBL" id="CP060122">
    <property type="protein sequence ID" value="QNG48420.1"/>
    <property type="molecule type" value="Genomic_DNA"/>
</dbReference>
<gene>
    <name evidence="1" type="ORF">H3V42_13270</name>
</gene>
<name>A0A9X7UK69_SPHYA</name>
<accession>A0A9X7UK69</accession>
<evidence type="ECO:0000313" key="1">
    <source>
        <dbReference type="EMBL" id="QNG48420.1"/>
    </source>
</evidence>
<organism evidence="1 2">
    <name type="scientific">Sphingobium yanoikuyae</name>
    <name type="common">Sphingomonas yanoikuyae</name>
    <dbReference type="NCBI Taxonomy" id="13690"/>
    <lineage>
        <taxon>Bacteria</taxon>
        <taxon>Pseudomonadati</taxon>
        <taxon>Pseudomonadota</taxon>
        <taxon>Alphaproteobacteria</taxon>
        <taxon>Sphingomonadales</taxon>
        <taxon>Sphingomonadaceae</taxon>
        <taxon>Sphingobium</taxon>
    </lineage>
</organism>
<dbReference type="AlphaFoldDB" id="A0A9X7UK69"/>
<evidence type="ECO:0000313" key="2">
    <source>
        <dbReference type="Proteomes" id="UP000515377"/>
    </source>
</evidence>
<dbReference type="Proteomes" id="UP000515377">
    <property type="component" value="Chromosome"/>
</dbReference>